<protein>
    <submittedName>
        <fullName evidence="2">Uncharacterized protein</fullName>
    </submittedName>
</protein>
<keyword evidence="1" id="KW-0175">Coiled coil</keyword>
<keyword evidence="3" id="KW-1185">Reference proteome</keyword>
<feature type="coiled-coil region" evidence="1">
    <location>
        <begin position="106"/>
        <end position="210"/>
    </location>
</feature>
<dbReference type="Proteomes" id="UP000028045">
    <property type="component" value="Unassembled WGS sequence"/>
</dbReference>
<accession>A0A084BBI3</accession>
<evidence type="ECO:0000313" key="2">
    <source>
        <dbReference type="EMBL" id="KEY74912.1"/>
    </source>
</evidence>
<evidence type="ECO:0000313" key="3">
    <source>
        <dbReference type="Proteomes" id="UP000028045"/>
    </source>
</evidence>
<organism evidence="2 3">
    <name type="scientific">Stachybotrys chartarum (strain CBS 109288 / IBT 7711)</name>
    <name type="common">Toxic black mold</name>
    <name type="synonym">Stilbospora chartarum</name>
    <dbReference type="NCBI Taxonomy" id="1280523"/>
    <lineage>
        <taxon>Eukaryota</taxon>
        <taxon>Fungi</taxon>
        <taxon>Dikarya</taxon>
        <taxon>Ascomycota</taxon>
        <taxon>Pezizomycotina</taxon>
        <taxon>Sordariomycetes</taxon>
        <taxon>Hypocreomycetidae</taxon>
        <taxon>Hypocreales</taxon>
        <taxon>Stachybotryaceae</taxon>
        <taxon>Stachybotrys</taxon>
    </lineage>
</organism>
<reference evidence="2 3" key="1">
    <citation type="journal article" date="2014" name="BMC Genomics">
        <title>Comparative genome sequencing reveals chemotype-specific gene clusters in the toxigenic black mold Stachybotrys.</title>
        <authorList>
            <person name="Semeiks J."/>
            <person name="Borek D."/>
            <person name="Otwinowski Z."/>
            <person name="Grishin N.V."/>
        </authorList>
    </citation>
    <scope>NUCLEOTIDE SEQUENCE [LARGE SCALE GENOMIC DNA]</scope>
    <source>
        <strain evidence="3">CBS 109288 / IBT 7711</strain>
    </source>
</reference>
<dbReference type="EMBL" id="KL647405">
    <property type="protein sequence ID" value="KEY74912.1"/>
    <property type="molecule type" value="Genomic_DNA"/>
</dbReference>
<sequence>MGSIAYTDIDHNSATVQLVRVGGLLYQPTITAKSGSSMATSPKHLYKLRQNGELLRLSDSGKFEVIQVLKNVKDVIASEKNFYYILAGQNDVGIATADIDDPSPTYAELQELYKESQKRLTAAEAENVRLNGIKEESQEHDAADHKALAEAHAALEKSREHAAALQQQVDLLNGELVSLKNVIRILNAKLADAQRKQELAEAELKKHLNDDASENIIIEGLER</sequence>
<evidence type="ECO:0000256" key="1">
    <source>
        <dbReference type="SAM" id="Coils"/>
    </source>
</evidence>
<name>A0A084BBI3_STACB</name>
<proteinExistence type="predicted"/>
<gene>
    <name evidence="2" type="ORF">S7711_10435</name>
</gene>
<dbReference type="HOGENOM" id="CLU_1240834_0_0_1"/>
<dbReference type="AlphaFoldDB" id="A0A084BBI3"/>